<dbReference type="Proteomes" id="UP000202854">
    <property type="component" value="Segment"/>
</dbReference>
<dbReference type="RefSeq" id="YP_009321684.1">
    <property type="nucleotide sequence ID" value="NC_031909.1"/>
</dbReference>
<organism evidence="1 2">
    <name type="scientific">Campylobacter phage PC14</name>
    <dbReference type="NCBI Taxonomy" id="1541686"/>
    <lineage>
        <taxon>Viruses</taxon>
        <taxon>Duplodnaviria</taxon>
        <taxon>Heunggongvirae</taxon>
        <taxon>Uroviricota</taxon>
        <taxon>Caudoviricetes</taxon>
        <taxon>Connertonviridae</taxon>
        <taxon>Fletchervirus</taxon>
        <taxon>Fletchervirus NCTC12673</taxon>
    </lineage>
</organism>
<name>A0A1B0XW54_9CAUD</name>
<sequence>MKNSVLNNKIMVDFNGFSLSPTYSVNIPKLREFMKNNLSMFYVKEMNDNVRFEVLALREYNDSSLWDILMILNFGENGILNFAKGDTWVSDNAENQYKEQQEYFSPNFKPEDLYNQILSKIQKKNESRRKVIFIKRQFIPQFKESIKDMLNVF</sequence>
<dbReference type="KEGG" id="vg:30307020"/>
<proteinExistence type="predicted"/>
<protein>
    <submittedName>
        <fullName evidence="1">Uncharacterized protein</fullName>
    </submittedName>
</protein>
<accession>A0A1B0XW54</accession>
<dbReference type="EMBL" id="KX236333">
    <property type="protein sequence ID" value="ANH51378.1"/>
    <property type="molecule type" value="Genomic_DNA"/>
</dbReference>
<reference evidence="1 2" key="1">
    <citation type="submission" date="2016-05" db="EMBL/GenBank/DDBJ databases">
        <title>Campylobacter bacteriophages isolated in Slovenia.</title>
        <authorList>
            <person name="Janez N."/>
            <person name="Peterka M."/>
            <person name="Accetto T."/>
        </authorList>
    </citation>
    <scope>NUCLEOTIDE SEQUENCE [LARGE SCALE GENOMIC DNA]</scope>
    <source>
        <strain evidence="1 2">PC14</strain>
    </source>
</reference>
<evidence type="ECO:0000313" key="1">
    <source>
        <dbReference type="EMBL" id="ANH51378.1"/>
    </source>
</evidence>
<evidence type="ECO:0000313" key="2">
    <source>
        <dbReference type="Proteomes" id="UP000202854"/>
    </source>
</evidence>
<gene>
    <name evidence="1" type="ORF">PC14_00085</name>
</gene>
<dbReference type="GeneID" id="30307020"/>